<dbReference type="InterPro" id="IPR033310">
    <property type="entry name" value="Mms4/EME1/EME2"/>
</dbReference>
<keyword evidence="10" id="KW-0233">DNA recombination</keyword>
<evidence type="ECO:0000256" key="12">
    <source>
        <dbReference type="ARBA" id="ARBA00023242"/>
    </source>
</evidence>
<protein>
    <recommendedName>
        <fullName evidence="16">ERCC4 domain-containing protein</fullName>
    </recommendedName>
</protein>
<sequence length="314" mass="35002">MLTVFIDPAVAPLDKQKELILKACADVGAKCDFVPQRVERTVSWYPPASMQPSACVDIQKEVVAVLHAEDAVCMIISYIQRKQGLENEHVTLTEWVNSLQSAMPDKNLSVFIVGLSKYFSKQNTAAKQKYREAVTGQMSRGRKKKEPAAAKITTLDAEEAFVEIQLANGCVVQQVATDEELASQIKHFTKAVIEKHSKKDRFDNVFSFLNEGTSGLSVNKKGEGLSKVWKHQLMQLKNFGAEMADAVLSVYPSPSLLYEACQADSANRETEKLLSDINVRRHASVIATNRKIGKEHARRIYTFITSTNPDQIIK</sequence>
<keyword evidence="11" id="KW-0234">DNA repair</keyword>
<evidence type="ECO:0000256" key="4">
    <source>
        <dbReference type="ARBA" id="ARBA00022722"/>
    </source>
</evidence>
<evidence type="ECO:0008006" key="16">
    <source>
        <dbReference type="Google" id="ProtNLM"/>
    </source>
</evidence>
<gene>
    <name evidence="15" type="primary">ORF62595</name>
    <name evidence="14" type="synonym">ORF62593</name>
</gene>
<evidence type="ECO:0000256" key="10">
    <source>
        <dbReference type="ARBA" id="ARBA00023172"/>
    </source>
</evidence>
<evidence type="ECO:0000256" key="7">
    <source>
        <dbReference type="ARBA" id="ARBA00022763"/>
    </source>
</evidence>
<organism evidence="15">
    <name type="scientific">Arion vulgaris</name>
    <dbReference type="NCBI Taxonomy" id="1028688"/>
    <lineage>
        <taxon>Eukaryota</taxon>
        <taxon>Metazoa</taxon>
        <taxon>Spiralia</taxon>
        <taxon>Lophotrochozoa</taxon>
        <taxon>Mollusca</taxon>
        <taxon>Gastropoda</taxon>
        <taxon>Heterobranchia</taxon>
        <taxon>Euthyneura</taxon>
        <taxon>Panpulmonata</taxon>
        <taxon>Eupulmonata</taxon>
        <taxon>Stylommatophora</taxon>
        <taxon>Helicina</taxon>
        <taxon>Arionoidea</taxon>
        <taxon>Arionidae</taxon>
        <taxon>Arion</taxon>
    </lineage>
</organism>
<accession>A0A0B6ZFR7</accession>
<keyword evidence="4" id="KW-0540">Nuclease</keyword>
<evidence type="ECO:0000256" key="5">
    <source>
        <dbReference type="ARBA" id="ARBA00022723"/>
    </source>
</evidence>
<reference evidence="15" key="1">
    <citation type="submission" date="2014-12" db="EMBL/GenBank/DDBJ databases">
        <title>Insight into the proteome of Arion vulgaris.</title>
        <authorList>
            <person name="Aradska J."/>
            <person name="Bulat T."/>
            <person name="Smidak R."/>
            <person name="Sarate P."/>
            <person name="Gangsoo J."/>
            <person name="Sialana F."/>
            <person name="Bilban M."/>
            <person name="Lubec G."/>
        </authorList>
    </citation>
    <scope>NUCLEOTIDE SEQUENCE</scope>
    <source>
        <tissue evidence="15">Skin</tissue>
    </source>
</reference>
<evidence type="ECO:0000256" key="11">
    <source>
        <dbReference type="ARBA" id="ARBA00023204"/>
    </source>
</evidence>
<evidence type="ECO:0000256" key="6">
    <source>
        <dbReference type="ARBA" id="ARBA00022759"/>
    </source>
</evidence>
<comment type="subcellular location">
    <subcellularLocation>
        <location evidence="2">Nucleus</location>
    </subcellularLocation>
</comment>
<comment type="cofactor">
    <cofactor evidence="1">
        <name>Mg(2+)</name>
        <dbReference type="ChEBI" id="CHEBI:18420"/>
    </cofactor>
</comment>
<keyword evidence="7" id="KW-0227">DNA damage</keyword>
<keyword evidence="6" id="KW-0255">Endonuclease</keyword>
<dbReference type="Pfam" id="PF21292">
    <property type="entry name" value="EME1-MUS81_C"/>
    <property type="match status" value="1"/>
</dbReference>
<evidence type="ECO:0000256" key="1">
    <source>
        <dbReference type="ARBA" id="ARBA00001946"/>
    </source>
</evidence>
<dbReference type="GO" id="GO:0031297">
    <property type="term" value="P:replication fork processing"/>
    <property type="evidence" value="ECO:0007669"/>
    <property type="project" value="TreeGrafter"/>
</dbReference>
<dbReference type="GO" id="GO:0031573">
    <property type="term" value="P:mitotic intra-S DNA damage checkpoint signaling"/>
    <property type="evidence" value="ECO:0007669"/>
    <property type="project" value="TreeGrafter"/>
</dbReference>
<keyword evidence="8" id="KW-0378">Hydrolase</keyword>
<evidence type="ECO:0000256" key="8">
    <source>
        <dbReference type="ARBA" id="ARBA00022801"/>
    </source>
</evidence>
<proteinExistence type="inferred from homology"/>
<dbReference type="GO" id="GO:0008821">
    <property type="term" value="F:crossover junction DNA endonuclease activity"/>
    <property type="evidence" value="ECO:0007669"/>
    <property type="project" value="TreeGrafter"/>
</dbReference>
<evidence type="ECO:0000313" key="14">
    <source>
        <dbReference type="EMBL" id="CEK67428.1"/>
    </source>
</evidence>
<evidence type="ECO:0000256" key="9">
    <source>
        <dbReference type="ARBA" id="ARBA00022842"/>
    </source>
</evidence>
<dbReference type="InterPro" id="IPR042530">
    <property type="entry name" value="EME1/EME2_C"/>
</dbReference>
<keyword evidence="12" id="KW-0539">Nucleus</keyword>
<dbReference type="PANTHER" id="PTHR21077">
    <property type="entry name" value="EME1 PROTEIN"/>
    <property type="match status" value="1"/>
</dbReference>
<dbReference type="GO" id="GO:0000712">
    <property type="term" value="P:resolution of meiotic recombination intermediates"/>
    <property type="evidence" value="ECO:0007669"/>
    <property type="project" value="TreeGrafter"/>
</dbReference>
<dbReference type="GO" id="GO:0046872">
    <property type="term" value="F:metal ion binding"/>
    <property type="evidence" value="ECO:0007669"/>
    <property type="project" value="UniProtKB-KW"/>
</dbReference>
<dbReference type="FunFam" id="1.10.150.670:FF:000002">
    <property type="entry name" value="Crossover junction endonuclease EME1"/>
    <property type="match status" value="1"/>
</dbReference>
<evidence type="ECO:0000313" key="15">
    <source>
        <dbReference type="EMBL" id="CEK67429.1"/>
    </source>
</evidence>
<dbReference type="GO" id="GO:0005634">
    <property type="term" value="C:nucleus"/>
    <property type="evidence" value="ECO:0007669"/>
    <property type="project" value="UniProtKB-SubCell"/>
</dbReference>
<keyword evidence="5" id="KW-0479">Metal-binding</keyword>
<keyword evidence="9" id="KW-0460">Magnesium</keyword>
<comment type="similarity">
    <text evidence="3">Belongs to the EME1/MMS4 family.</text>
</comment>
<dbReference type="EMBL" id="HACG01020563">
    <property type="protein sequence ID" value="CEK67428.1"/>
    <property type="molecule type" value="Transcribed_RNA"/>
</dbReference>
<dbReference type="Gene3D" id="1.10.150.670">
    <property type="entry name" value="Crossover junction endonuclease EME1, DNA-binding domain"/>
    <property type="match status" value="1"/>
</dbReference>
<dbReference type="Gene3D" id="3.40.50.10130">
    <property type="match status" value="1"/>
</dbReference>
<dbReference type="AlphaFoldDB" id="A0A0B6ZFR7"/>
<evidence type="ECO:0000256" key="3">
    <source>
        <dbReference type="ARBA" id="ARBA00005313"/>
    </source>
</evidence>
<keyword evidence="13" id="KW-0469">Meiosis</keyword>
<dbReference type="GO" id="GO:0048476">
    <property type="term" value="C:Holliday junction resolvase complex"/>
    <property type="evidence" value="ECO:0007669"/>
    <property type="project" value="InterPro"/>
</dbReference>
<dbReference type="EMBL" id="HACG01020564">
    <property type="protein sequence ID" value="CEK67429.1"/>
    <property type="molecule type" value="Transcribed_RNA"/>
</dbReference>
<dbReference type="GO" id="GO:0006302">
    <property type="term" value="P:double-strand break repair"/>
    <property type="evidence" value="ECO:0007669"/>
    <property type="project" value="TreeGrafter"/>
</dbReference>
<name>A0A0B6ZFR7_9EUPU</name>
<evidence type="ECO:0000256" key="2">
    <source>
        <dbReference type="ARBA" id="ARBA00004123"/>
    </source>
</evidence>
<dbReference type="PANTHER" id="PTHR21077:SF5">
    <property type="entry name" value="CROSSOVER JUNCTION ENDONUCLEASE MMS4"/>
    <property type="match status" value="1"/>
</dbReference>
<evidence type="ECO:0000256" key="13">
    <source>
        <dbReference type="ARBA" id="ARBA00023254"/>
    </source>
</evidence>